<dbReference type="InterPro" id="IPR014721">
    <property type="entry name" value="Ribsml_uS5_D2-typ_fold_subgr"/>
</dbReference>
<dbReference type="SUPFAM" id="SSF54211">
    <property type="entry name" value="Ribosomal protein S5 domain 2-like"/>
    <property type="match status" value="1"/>
</dbReference>
<dbReference type="InterPro" id="IPR027065">
    <property type="entry name" value="Lon_Prtase"/>
</dbReference>
<dbReference type="EMBL" id="WSRS01000014">
    <property type="protein sequence ID" value="MVX58549.1"/>
    <property type="molecule type" value="Genomic_DNA"/>
</dbReference>
<comment type="catalytic activity">
    <reaction evidence="1">
        <text>Hydrolysis of proteins in presence of ATP.</text>
        <dbReference type="EC" id="3.4.21.53"/>
    </reaction>
</comment>
<feature type="region of interest" description="Disordered" evidence="2">
    <location>
        <begin position="299"/>
        <end position="325"/>
    </location>
</feature>
<feature type="active site" evidence="1">
    <location>
        <position position="236"/>
    </location>
</feature>
<evidence type="ECO:0000256" key="3">
    <source>
        <dbReference type="SAM" id="Phobius"/>
    </source>
</evidence>
<feature type="active site" evidence="1">
    <location>
        <position position="281"/>
    </location>
</feature>
<dbReference type="InterPro" id="IPR001478">
    <property type="entry name" value="PDZ"/>
</dbReference>
<comment type="caution">
    <text evidence="5">The sequence shown here is derived from an EMBL/GenBank/DDBJ whole genome shotgun (WGS) entry which is preliminary data.</text>
</comment>
<feature type="domain" description="Lon proteolytic" evidence="4">
    <location>
        <begin position="230"/>
        <end position="347"/>
    </location>
</feature>
<evidence type="ECO:0000256" key="2">
    <source>
        <dbReference type="SAM" id="MobiDB-lite"/>
    </source>
</evidence>
<dbReference type="GO" id="GO:0006508">
    <property type="term" value="P:proteolysis"/>
    <property type="evidence" value="ECO:0007669"/>
    <property type="project" value="UniProtKB-KW"/>
</dbReference>
<dbReference type="NCBIfam" id="NF041438">
    <property type="entry name" value="SepM_fam_S16"/>
    <property type="match status" value="1"/>
</dbReference>
<keyword evidence="3" id="KW-0472">Membrane</keyword>
<protein>
    <recommendedName>
        <fullName evidence="1">endopeptidase La</fullName>
        <ecNumber evidence="1">3.4.21.53</ecNumber>
    </recommendedName>
</protein>
<keyword evidence="1" id="KW-0378">Hydrolase</keyword>
<evidence type="ECO:0000256" key="1">
    <source>
        <dbReference type="PROSITE-ProRule" id="PRU01122"/>
    </source>
</evidence>
<dbReference type="Pfam" id="PF13180">
    <property type="entry name" value="PDZ_2"/>
    <property type="match status" value="1"/>
</dbReference>
<dbReference type="Gene3D" id="2.30.42.10">
    <property type="match status" value="1"/>
</dbReference>
<evidence type="ECO:0000313" key="5">
    <source>
        <dbReference type="EMBL" id="MVX58549.1"/>
    </source>
</evidence>
<gene>
    <name evidence="5" type="ORF">E5983_02645</name>
</gene>
<accession>A0A7X3G981</accession>
<dbReference type="Gene3D" id="3.30.230.10">
    <property type="match status" value="1"/>
</dbReference>
<reference evidence="5 6" key="1">
    <citation type="submission" date="2019-12" db="EMBL/GenBank/DDBJ databases">
        <title>Microbes associate with the intestines of laboratory mice.</title>
        <authorList>
            <person name="Navarre W."/>
            <person name="Wong E."/>
        </authorList>
    </citation>
    <scope>NUCLEOTIDE SEQUENCE [LARGE SCALE GENOMIC DNA]</scope>
    <source>
        <strain evidence="5 6">NM51_B2-22</strain>
    </source>
</reference>
<dbReference type="EC" id="3.4.21.53" evidence="1"/>
<organism evidence="5 6">
    <name type="scientific">Streptococcus danieliae</name>
    <dbReference type="NCBI Taxonomy" id="747656"/>
    <lineage>
        <taxon>Bacteria</taxon>
        <taxon>Bacillati</taxon>
        <taxon>Bacillota</taxon>
        <taxon>Bacilli</taxon>
        <taxon>Lactobacillales</taxon>
        <taxon>Streptococcaceae</taxon>
        <taxon>Streptococcus</taxon>
    </lineage>
</organism>
<sequence length="351" mass="38401">MKTNKHLKKLWLVPLVLVGLLIVSFWIPLPYYIEVPGGSEDISSVLRVNKKEDQADGEYQFVTIGVIRANLPLMIYAGLTPYTDIIPAADLTGGASDEEYQRINQFYMQTSQNFAKYQGLTKAKKEIEMKFLGVYVLSLAEDSTFKDILHLGDTVTGVNGKTFKNSQELIEYVGNLKIGDDVSVEFEDQGDKRSEKGKIIKLENGKNGIGIGLIDRTEVQSDIPIEFSTEGIGGPSAGLMFSLAIYSQLADPDLRDGRIIAGTGTISEDGKVGEIGGADKKVVASHEAGADIFFVPNNPLSEEEKKANPKAKSNAEEAQETAKKLGTSMKIVPVKTLDEAIQYLKDMRGKE</sequence>
<dbReference type="AlphaFoldDB" id="A0A7X3G981"/>
<keyword evidence="1" id="KW-0645">Protease</keyword>
<dbReference type="Proteomes" id="UP000461595">
    <property type="component" value="Unassembled WGS sequence"/>
</dbReference>
<dbReference type="GO" id="GO:0030163">
    <property type="term" value="P:protein catabolic process"/>
    <property type="evidence" value="ECO:0007669"/>
    <property type="project" value="InterPro"/>
</dbReference>
<dbReference type="InterPro" id="IPR036034">
    <property type="entry name" value="PDZ_sf"/>
</dbReference>
<dbReference type="OrthoDB" id="2356897at2"/>
<feature type="transmembrane region" description="Helical" evidence="3">
    <location>
        <begin position="12"/>
        <end position="33"/>
    </location>
</feature>
<keyword evidence="3" id="KW-0812">Transmembrane</keyword>
<evidence type="ECO:0000259" key="4">
    <source>
        <dbReference type="PROSITE" id="PS51786"/>
    </source>
</evidence>
<comment type="similarity">
    <text evidence="1">Belongs to the peptidase S16 family.</text>
</comment>
<keyword evidence="3" id="KW-1133">Transmembrane helix</keyword>
<evidence type="ECO:0000313" key="6">
    <source>
        <dbReference type="Proteomes" id="UP000461595"/>
    </source>
</evidence>
<dbReference type="GO" id="GO:0005524">
    <property type="term" value="F:ATP binding"/>
    <property type="evidence" value="ECO:0007669"/>
    <property type="project" value="InterPro"/>
</dbReference>
<keyword evidence="1" id="KW-0720">Serine protease</keyword>
<dbReference type="GO" id="GO:0004252">
    <property type="term" value="F:serine-type endopeptidase activity"/>
    <property type="evidence" value="ECO:0007669"/>
    <property type="project" value="UniProtKB-UniRule"/>
</dbReference>
<dbReference type="RefSeq" id="WP_160332370.1">
    <property type="nucleotide sequence ID" value="NZ_WSRS01000014.1"/>
</dbReference>
<dbReference type="GO" id="GO:0004176">
    <property type="term" value="F:ATP-dependent peptidase activity"/>
    <property type="evidence" value="ECO:0007669"/>
    <property type="project" value="UniProtKB-UniRule"/>
</dbReference>
<dbReference type="PANTHER" id="PTHR10046">
    <property type="entry name" value="ATP DEPENDENT LON PROTEASE FAMILY MEMBER"/>
    <property type="match status" value="1"/>
</dbReference>
<dbReference type="Pfam" id="PF05362">
    <property type="entry name" value="Lon_C"/>
    <property type="match status" value="1"/>
</dbReference>
<dbReference type="PROSITE" id="PS51786">
    <property type="entry name" value="LON_PROTEOLYTIC"/>
    <property type="match status" value="1"/>
</dbReference>
<dbReference type="InterPro" id="IPR020568">
    <property type="entry name" value="Ribosomal_Su5_D2-typ_SF"/>
</dbReference>
<proteinExistence type="inferred from homology"/>
<dbReference type="InterPro" id="IPR008269">
    <property type="entry name" value="Lon_proteolytic"/>
</dbReference>
<name>A0A7X3G981_9STRE</name>